<evidence type="ECO:0000256" key="2">
    <source>
        <dbReference type="ARBA" id="ARBA00009320"/>
    </source>
</evidence>
<dbReference type="Proteomes" id="UP001321014">
    <property type="component" value="Unassembled WGS sequence"/>
</dbReference>
<dbReference type="Pfam" id="PF01063">
    <property type="entry name" value="Aminotran_4"/>
    <property type="match status" value="1"/>
</dbReference>
<dbReference type="NCBIfam" id="NF005729">
    <property type="entry name" value="PRK07546.1-3"/>
    <property type="match status" value="1"/>
</dbReference>
<comment type="similarity">
    <text evidence="2 5">Belongs to the class-IV pyridoxal-phosphate-dependent aminotransferase family.</text>
</comment>
<proteinExistence type="inferred from homology"/>
<keyword evidence="7" id="KW-0032">Aminotransferase</keyword>
<dbReference type="Gene3D" id="3.20.10.10">
    <property type="entry name" value="D-amino Acid Aminotransferase, subunit A, domain 2"/>
    <property type="match status" value="1"/>
</dbReference>
<dbReference type="Gene3D" id="3.30.470.10">
    <property type="match status" value="1"/>
</dbReference>
<keyword evidence="8" id="KW-1185">Reference proteome</keyword>
<evidence type="ECO:0000256" key="3">
    <source>
        <dbReference type="ARBA" id="ARBA00014472"/>
    </source>
</evidence>
<name>A0ABT2WSJ4_9RHOB</name>
<sequence>MESPLCPPADPGFRLIETLGWHPDEGPRRGALHLARMGRSAATLEMPFDRAQAQSLLTGITSPTPLRCRLTLDATGTLALETAPLLPNPPRWQVAIHPGRLAPHDPWLRHKSTRRALYDSARAALPKGVDEWLFLNTAGALCEGTITNVFVDTGAGLLTPPLAAGLLPGILRAEMLAAGQAREVNLTPEDLHQARAIYCGNSLRGLIRATLVASA</sequence>
<accession>A0ABT2WSJ4</accession>
<gene>
    <name evidence="7" type="ORF">OEZ49_13880</name>
</gene>
<dbReference type="RefSeq" id="WP_263388865.1">
    <property type="nucleotide sequence ID" value="NZ_JAOVQN010000013.1"/>
</dbReference>
<dbReference type="SUPFAM" id="SSF56752">
    <property type="entry name" value="D-aminoacid aminotransferase-like PLP-dependent enzymes"/>
    <property type="match status" value="1"/>
</dbReference>
<comment type="caution">
    <text evidence="7">The sequence shown here is derived from an EMBL/GenBank/DDBJ whole genome shotgun (WGS) entry which is preliminary data.</text>
</comment>
<keyword evidence="4 6" id="KW-0663">Pyridoxal phosphate</keyword>
<organism evidence="7 8">
    <name type="scientific">Ruegeria marisflavi</name>
    <dbReference type="NCBI Taxonomy" id="2984152"/>
    <lineage>
        <taxon>Bacteria</taxon>
        <taxon>Pseudomonadati</taxon>
        <taxon>Pseudomonadota</taxon>
        <taxon>Alphaproteobacteria</taxon>
        <taxon>Rhodobacterales</taxon>
        <taxon>Roseobacteraceae</taxon>
        <taxon>Ruegeria</taxon>
    </lineage>
</organism>
<dbReference type="GO" id="GO:0008483">
    <property type="term" value="F:transaminase activity"/>
    <property type="evidence" value="ECO:0007669"/>
    <property type="project" value="UniProtKB-KW"/>
</dbReference>
<evidence type="ECO:0000313" key="7">
    <source>
        <dbReference type="EMBL" id="MCU9838863.1"/>
    </source>
</evidence>
<dbReference type="NCBIfam" id="NF005731">
    <property type="entry name" value="PRK07546.1-5"/>
    <property type="match status" value="1"/>
</dbReference>
<evidence type="ECO:0000256" key="5">
    <source>
        <dbReference type="RuleBase" id="RU004106"/>
    </source>
</evidence>
<reference evidence="7 8" key="1">
    <citation type="submission" date="2022-10" db="EMBL/GenBank/DDBJ databases">
        <title>Ruegeria sp. nov., isolated from ocean surface water.</title>
        <authorList>
            <person name="He W."/>
            <person name="Wang L."/>
            <person name="Zhang D.-F."/>
        </authorList>
    </citation>
    <scope>NUCLEOTIDE SEQUENCE [LARGE SCALE GENOMIC DNA]</scope>
    <source>
        <strain evidence="7 8">WL0004</strain>
    </source>
</reference>
<dbReference type="InterPro" id="IPR018300">
    <property type="entry name" value="Aminotrans_IV_CS"/>
</dbReference>
<dbReference type="InterPro" id="IPR043132">
    <property type="entry name" value="BCAT-like_C"/>
</dbReference>
<evidence type="ECO:0000256" key="4">
    <source>
        <dbReference type="ARBA" id="ARBA00022898"/>
    </source>
</evidence>
<dbReference type="InterPro" id="IPR036038">
    <property type="entry name" value="Aminotransferase-like"/>
</dbReference>
<dbReference type="PROSITE" id="PS00770">
    <property type="entry name" value="AA_TRANSFER_CLASS_4"/>
    <property type="match status" value="1"/>
</dbReference>
<evidence type="ECO:0000256" key="6">
    <source>
        <dbReference type="RuleBase" id="RU004516"/>
    </source>
</evidence>
<keyword evidence="7" id="KW-0808">Transferase</keyword>
<protein>
    <recommendedName>
        <fullName evidence="3">Probable branched-chain-amino-acid aminotransferase</fullName>
    </recommendedName>
</protein>
<comment type="cofactor">
    <cofactor evidence="1 6">
        <name>pyridoxal 5'-phosphate</name>
        <dbReference type="ChEBI" id="CHEBI:597326"/>
    </cofactor>
</comment>
<evidence type="ECO:0000313" key="8">
    <source>
        <dbReference type="Proteomes" id="UP001321014"/>
    </source>
</evidence>
<dbReference type="InterPro" id="IPR001544">
    <property type="entry name" value="Aminotrans_IV"/>
</dbReference>
<dbReference type="InterPro" id="IPR043131">
    <property type="entry name" value="BCAT-like_N"/>
</dbReference>
<evidence type="ECO:0000256" key="1">
    <source>
        <dbReference type="ARBA" id="ARBA00001933"/>
    </source>
</evidence>
<dbReference type="EMBL" id="JAOVQN010000013">
    <property type="protein sequence ID" value="MCU9838863.1"/>
    <property type="molecule type" value="Genomic_DNA"/>
</dbReference>